<dbReference type="EMBL" id="VEVO01000005">
    <property type="protein sequence ID" value="KAF0042017.1"/>
    <property type="molecule type" value="Genomic_DNA"/>
</dbReference>
<feature type="compositionally biased region" description="Polar residues" evidence="1">
    <location>
        <begin position="63"/>
        <end position="77"/>
    </location>
</feature>
<accession>A0A6A4T6X7</accession>
<dbReference type="Proteomes" id="UP000438429">
    <property type="component" value="Unassembled WGS sequence"/>
</dbReference>
<feature type="region of interest" description="Disordered" evidence="1">
    <location>
        <begin position="63"/>
        <end position="88"/>
    </location>
</feature>
<dbReference type="AlphaFoldDB" id="A0A6A4T6X7"/>
<protein>
    <submittedName>
        <fullName evidence="2">Uncharacterized protein</fullName>
    </submittedName>
</protein>
<organism evidence="2 3">
    <name type="scientific">Scophthalmus maximus</name>
    <name type="common">Turbot</name>
    <name type="synonym">Psetta maxima</name>
    <dbReference type="NCBI Taxonomy" id="52904"/>
    <lineage>
        <taxon>Eukaryota</taxon>
        <taxon>Metazoa</taxon>
        <taxon>Chordata</taxon>
        <taxon>Craniata</taxon>
        <taxon>Vertebrata</taxon>
        <taxon>Euteleostomi</taxon>
        <taxon>Actinopterygii</taxon>
        <taxon>Neopterygii</taxon>
        <taxon>Teleostei</taxon>
        <taxon>Neoteleostei</taxon>
        <taxon>Acanthomorphata</taxon>
        <taxon>Carangaria</taxon>
        <taxon>Pleuronectiformes</taxon>
        <taxon>Pleuronectoidei</taxon>
        <taxon>Scophthalmidae</taxon>
        <taxon>Scophthalmus</taxon>
    </lineage>
</organism>
<name>A0A6A4T6X7_SCOMX</name>
<proteinExistence type="predicted"/>
<comment type="caution">
    <text evidence="2">The sequence shown here is derived from an EMBL/GenBank/DDBJ whole genome shotgun (WGS) entry which is preliminary data.</text>
</comment>
<reference evidence="2 3" key="1">
    <citation type="submission" date="2019-06" db="EMBL/GenBank/DDBJ databases">
        <title>Draft genomes of female and male turbot (Scophthalmus maximus).</title>
        <authorList>
            <person name="Xu H."/>
            <person name="Xu X.-W."/>
            <person name="Shao C."/>
            <person name="Chen S."/>
        </authorList>
    </citation>
    <scope>NUCLEOTIDE SEQUENCE [LARGE SCALE GENOMIC DNA]</scope>
    <source>
        <strain evidence="2">Ysfricsl-2016a</strain>
        <tissue evidence="2">Blood</tissue>
    </source>
</reference>
<evidence type="ECO:0000313" key="3">
    <source>
        <dbReference type="Proteomes" id="UP000438429"/>
    </source>
</evidence>
<evidence type="ECO:0000313" key="2">
    <source>
        <dbReference type="EMBL" id="KAF0042017.1"/>
    </source>
</evidence>
<sequence length="140" mass="15173">MVKKQAGQHNRTLWNSVIRTVVKNNNRSDCASIFSQGVYRTGYRQIQATAECHHPECTALKKNQLSPNSQSTSQAAGMTSFGRAGLTPPQVVPREMSCSRINIVDAAGAAQHNVRKRAAHETLTHLRPGGRVTPSSSHAG</sequence>
<gene>
    <name evidence="2" type="ORF">F2P81_005549</name>
</gene>
<evidence type="ECO:0000256" key="1">
    <source>
        <dbReference type="SAM" id="MobiDB-lite"/>
    </source>
</evidence>
<feature type="region of interest" description="Disordered" evidence="1">
    <location>
        <begin position="116"/>
        <end position="140"/>
    </location>
</feature>